<dbReference type="RefSeq" id="WP_203798206.1">
    <property type="nucleotide sequence ID" value="NZ_BOMY01000002.1"/>
</dbReference>
<dbReference type="EMBL" id="BOMY01000002">
    <property type="protein sequence ID" value="GIF17779.1"/>
    <property type="molecule type" value="Genomic_DNA"/>
</dbReference>
<protein>
    <recommendedName>
        <fullName evidence="4">DUF1772 domain-containing protein</fullName>
    </recommendedName>
</protein>
<keyword evidence="1" id="KW-1133">Transmembrane helix</keyword>
<reference evidence="2" key="1">
    <citation type="submission" date="2021-01" db="EMBL/GenBank/DDBJ databases">
        <title>Whole genome shotgun sequence of Actinoplanes tereljensis NBRC 105297.</title>
        <authorList>
            <person name="Komaki H."/>
            <person name="Tamura T."/>
        </authorList>
    </citation>
    <scope>NUCLEOTIDE SEQUENCE</scope>
    <source>
        <strain evidence="2">NBRC 105297</strain>
    </source>
</reference>
<keyword evidence="1" id="KW-0812">Transmembrane</keyword>
<evidence type="ECO:0008006" key="4">
    <source>
        <dbReference type="Google" id="ProtNLM"/>
    </source>
</evidence>
<evidence type="ECO:0000256" key="1">
    <source>
        <dbReference type="SAM" id="Phobius"/>
    </source>
</evidence>
<dbReference type="Proteomes" id="UP000623608">
    <property type="component" value="Unassembled WGS sequence"/>
</dbReference>
<feature type="transmembrane region" description="Helical" evidence="1">
    <location>
        <begin position="80"/>
        <end position="98"/>
    </location>
</feature>
<feature type="transmembrane region" description="Helical" evidence="1">
    <location>
        <begin position="132"/>
        <end position="150"/>
    </location>
</feature>
<organism evidence="2 3">
    <name type="scientific">Paractinoplanes tereljensis</name>
    <dbReference type="NCBI Taxonomy" id="571912"/>
    <lineage>
        <taxon>Bacteria</taxon>
        <taxon>Bacillati</taxon>
        <taxon>Actinomycetota</taxon>
        <taxon>Actinomycetes</taxon>
        <taxon>Micromonosporales</taxon>
        <taxon>Micromonosporaceae</taxon>
        <taxon>Paractinoplanes</taxon>
    </lineage>
</organism>
<evidence type="ECO:0000313" key="3">
    <source>
        <dbReference type="Proteomes" id="UP000623608"/>
    </source>
</evidence>
<sequence length="152" mass="16245">MWIWVLSLLGVVGAGLAAGVLFGVALANVPGFAAMPPSNYVRVHQSFDRRYEPTMPILVLGAALADLVLAMVADPVAARVLFALGAVLLVVVALVSQLRNVPLLASSVRRVDPDRLPPVWIDPRPRWRQWHLVRTAAGVAAFAVTVAAVINL</sequence>
<dbReference type="AlphaFoldDB" id="A0A919TQ49"/>
<dbReference type="Pfam" id="PF08592">
    <property type="entry name" value="Anthrone_oxy"/>
    <property type="match status" value="1"/>
</dbReference>
<evidence type="ECO:0000313" key="2">
    <source>
        <dbReference type="EMBL" id="GIF17779.1"/>
    </source>
</evidence>
<name>A0A919TQ49_9ACTN</name>
<proteinExistence type="predicted"/>
<dbReference type="InterPro" id="IPR013901">
    <property type="entry name" value="Anthrone_oxy"/>
</dbReference>
<gene>
    <name evidence="2" type="ORF">Ate02nite_05090</name>
</gene>
<accession>A0A919TQ49</accession>
<keyword evidence="1" id="KW-0472">Membrane</keyword>
<comment type="caution">
    <text evidence="2">The sequence shown here is derived from an EMBL/GenBank/DDBJ whole genome shotgun (WGS) entry which is preliminary data.</text>
</comment>
<keyword evidence="3" id="KW-1185">Reference proteome</keyword>